<dbReference type="InterPro" id="IPR048279">
    <property type="entry name" value="MdtK-like"/>
</dbReference>
<evidence type="ECO:0000256" key="11">
    <source>
        <dbReference type="ARBA" id="ARBA00023136"/>
    </source>
</evidence>
<dbReference type="RefSeq" id="WP_070103223.1">
    <property type="nucleotide sequence ID" value="NZ_CAXSRP010000001.1"/>
</dbReference>
<feature type="transmembrane region" description="Helical" evidence="13">
    <location>
        <begin position="55"/>
        <end position="76"/>
    </location>
</feature>
<keyword evidence="9 13" id="KW-1133">Transmembrane helix</keyword>
<proteinExistence type="inferred from homology"/>
<evidence type="ECO:0000256" key="7">
    <source>
        <dbReference type="ARBA" id="ARBA00022475"/>
    </source>
</evidence>
<comment type="similarity">
    <text evidence="3">Belongs to the multi antimicrobial extrusion (MATE) (TC 2.A.66.1) family.</text>
</comment>
<feature type="transmembrane region" description="Helical" evidence="13">
    <location>
        <begin position="355"/>
        <end position="379"/>
    </location>
</feature>
<dbReference type="PANTHER" id="PTHR43298:SF2">
    <property type="entry name" value="FMN_FAD EXPORTER YEEO-RELATED"/>
    <property type="match status" value="1"/>
</dbReference>
<evidence type="ECO:0000256" key="6">
    <source>
        <dbReference type="ARBA" id="ARBA00022449"/>
    </source>
</evidence>
<evidence type="ECO:0000313" key="15">
    <source>
        <dbReference type="EMBL" id="MCG4765630.1"/>
    </source>
</evidence>
<keyword evidence="11 13" id="KW-0472">Membrane</keyword>
<gene>
    <name evidence="14" type="primary">mepA_13</name>
    <name evidence="14" type="ORF">ERS852406_01928</name>
    <name evidence="15" type="ORF">L0N21_08920</name>
</gene>
<keyword evidence="5" id="KW-0813">Transport</keyword>
<reference evidence="14 16" key="1">
    <citation type="submission" date="2015-09" db="EMBL/GenBank/DDBJ databases">
        <authorList>
            <consortium name="Pathogen Informatics"/>
        </authorList>
    </citation>
    <scope>NUCLEOTIDE SEQUENCE [LARGE SCALE GENOMIC DNA]</scope>
    <source>
        <strain evidence="14 16">2789STDY5608849</strain>
    </source>
</reference>
<evidence type="ECO:0000256" key="4">
    <source>
        <dbReference type="ARBA" id="ARBA00020268"/>
    </source>
</evidence>
<evidence type="ECO:0000313" key="16">
    <source>
        <dbReference type="Proteomes" id="UP000095706"/>
    </source>
</evidence>
<evidence type="ECO:0000256" key="9">
    <source>
        <dbReference type="ARBA" id="ARBA00022989"/>
    </source>
</evidence>
<dbReference type="Pfam" id="PF01554">
    <property type="entry name" value="MatE"/>
    <property type="match status" value="2"/>
</dbReference>
<evidence type="ECO:0000256" key="12">
    <source>
        <dbReference type="ARBA" id="ARBA00031636"/>
    </source>
</evidence>
<keyword evidence="7" id="KW-1003">Cell membrane</keyword>
<dbReference type="PANTHER" id="PTHR43298">
    <property type="entry name" value="MULTIDRUG RESISTANCE PROTEIN NORM-RELATED"/>
    <property type="match status" value="1"/>
</dbReference>
<dbReference type="Proteomes" id="UP000095706">
    <property type="component" value="Unassembled WGS sequence"/>
</dbReference>
<comment type="function">
    <text evidence="1">Multidrug efflux pump.</text>
</comment>
<feature type="transmembrane region" description="Helical" evidence="13">
    <location>
        <begin position="96"/>
        <end position="118"/>
    </location>
</feature>
<evidence type="ECO:0000256" key="2">
    <source>
        <dbReference type="ARBA" id="ARBA00004651"/>
    </source>
</evidence>
<evidence type="ECO:0000256" key="10">
    <source>
        <dbReference type="ARBA" id="ARBA00023065"/>
    </source>
</evidence>
<dbReference type="InterPro" id="IPR002528">
    <property type="entry name" value="MATE_fam"/>
</dbReference>
<keyword evidence="6" id="KW-0050">Antiport</keyword>
<dbReference type="PIRSF" id="PIRSF006603">
    <property type="entry name" value="DinF"/>
    <property type="match status" value="1"/>
</dbReference>
<organism evidence="14 16">
    <name type="scientific">Fusicatenibacter saccharivorans</name>
    <dbReference type="NCBI Taxonomy" id="1150298"/>
    <lineage>
        <taxon>Bacteria</taxon>
        <taxon>Bacillati</taxon>
        <taxon>Bacillota</taxon>
        <taxon>Clostridia</taxon>
        <taxon>Lachnospirales</taxon>
        <taxon>Lachnospiraceae</taxon>
        <taxon>Fusicatenibacter</taxon>
    </lineage>
</organism>
<feature type="transmembrane region" description="Helical" evidence="13">
    <location>
        <begin position="391"/>
        <end position="411"/>
    </location>
</feature>
<keyword evidence="10" id="KW-0406">Ion transport</keyword>
<evidence type="ECO:0000256" key="13">
    <source>
        <dbReference type="SAM" id="Phobius"/>
    </source>
</evidence>
<dbReference type="GO" id="GO:0042910">
    <property type="term" value="F:xenobiotic transmembrane transporter activity"/>
    <property type="evidence" value="ECO:0007669"/>
    <property type="project" value="InterPro"/>
</dbReference>
<accession>A0A174EYZ5</accession>
<keyword evidence="8 13" id="KW-0812">Transmembrane</keyword>
<feature type="transmembrane region" description="Helical" evidence="13">
    <location>
        <begin position="12"/>
        <end position="35"/>
    </location>
</feature>
<feature type="transmembrane region" description="Helical" evidence="13">
    <location>
        <begin position="196"/>
        <end position="216"/>
    </location>
</feature>
<dbReference type="GO" id="GO:0015297">
    <property type="term" value="F:antiporter activity"/>
    <property type="evidence" value="ECO:0007669"/>
    <property type="project" value="UniProtKB-KW"/>
</dbReference>
<feature type="transmembrane region" description="Helical" evidence="13">
    <location>
        <begin position="320"/>
        <end position="343"/>
    </location>
</feature>
<evidence type="ECO:0000313" key="14">
    <source>
        <dbReference type="EMBL" id="CUO42507.1"/>
    </source>
</evidence>
<protein>
    <recommendedName>
        <fullName evidence="4">Probable multidrug resistance protein NorM</fullName>
    </recommendedName>
    <alternativeName>
        <fullName evidence="12">Multidrug-efflux transporter</fullName>
    </alternativeName>
</protein>
<dbReference type="GO" id="GO:0006811">
    <property type="term" value="P:monoatomic ion transport"/>
    <property type="evidence" value="ECO:0007669"/>
    <property type="project" value="UniProtKB-KW"/>
</dbReference>
<sequence>MEENKMGTIPVSRLVISMALPLMLSLLINSLYNFVDSVFVARVSEDALTAISLAAPMQLIVSSLGLGNAVGLNAVISRALGEKNQKKVKDAASAALFLAFCSWILNSILCIAFARIYFESQSGGNEAIAAYGIQYLSICMIASLGQMGQWVFDRFVMASGKAHLFIFTLSAASLTNLILDPIFIFGWFGLPRMETAGAALATVIGQFMGCLAGMVINKKWNPEIPFAFTLKPDWVSVREIIKVGFPSTLVQILTSVVNMAMNAIIITFSSTAVAAFGVCTKIQNITTVGVHGITNGLIPIVAYNYGAKQKERIRQSIRYGILYGGGLFLIFFAVLEFCPGVVLKLFDASDNLMRIGVPALRILAVAYLLSIPGLIYQAALQGLSLGKESMYISMTRQAILPLVFAFLLKGFGNLNLIWGAFVLAELCGIPLAAALWKRKGEKQIQF</sequence>
<name>A0A174EYZ5_9FIRM</name>
<evidence type="ECO:0000256" key="1">
    <source>
        <dbReference type="ARBA" id="ARBA00003408"/>
    </source>
</evidence>
<comment type="subcellular location">
    <subcellularLocation>
        <location evidence="2">Cell membrane</location>
        <topology evidence="2">Multi-pass membrane protein</topology>
    </subcellularLocation>
</comment>
<feature type="transmembrane region" description="Helical" evidence="13">
    <location>
        <begin position="164"/>
        <end position="190"/>
    </location>
</feature>
<dbReference type="GO" id="GO:0005886">
    <property type="term" value="C:plasma membrane"/>
    <property type="evidence" value="ECO:0007669"/>
    <property type="project" value="UniProtKB-SubCell"/>
</dbReference>
<evidence type="ECO:0000256" key="3">
    <source>
        <dbReference type="ARBA" id="ARBA00010199"/>
    </source>
</evidence>
<dbReference type="InterPro" id="IPR050222">
    <property type="entry name" value="MATE_MdtK"/>
</dbReference>
<evidence type="ECO:0000256" key="8">
    <source>
        <dbReference type="ARBA" id="ARBA00022692"/>
    </source>
</evidence>
<evidence type="ECO:0000256" key="5">
    <source>
        <dbReference type="ARBA" id="ARBA00022448"/>
    </source>
</evidence>
<dbReference type="NCBIfam" id="TIGR00797">
    <property type="entry name" value="matE"/>
    <property type="match status" value="1"/>
</dbReference>
<reference evidence="15" key="2">
    <citation type="submission" date="2022-01" db="EMBL/GenBank/DDBJ databases">
        <title>Collection of gut derived symbiotic bacterial strains cultured from healthy donors.</title>
        <authorList>
            <person name="Lin H."/>
            <person name="Kohout C."/>
            <person name="Waligurski E."/>
            <person name="Pamer E.G."/>
        </authorList>
    </citation>
    <scope>NUCLEOTIDE SEQUENCE</scope>
    <source>
        <strain evidence="15">DFI.5.49</strain>
    </source>
</reference>
<dbReference type="Proteomes" id="UP001199915">
    <property type="component" value="Unassembled WGS sequence"/>
</dbReference>
<feature type="transmembrane region" description="Helical" evidence="13">
    <location>
        <begin position="130"/>
        <end position="152"/>
    </location>
</feature>
<dbReference type="EMBL" id="JAKNFS010000010">
    <property type="protein sequence ID" value="MCG4765630.1"/>
    <property type="molecule type" value="Genomic_DNA"/>
</dbReference>
<dbReference type="AlphaFoldDB" id="A0A174EYZ5"/>
<dbReference type="EMBL" id="CYYV01000009">
    <property type="protein sequence ID" value="CUO42507.1"/>
    <property type="molecule type" value="Genomic_DNA"/>
</dbReference>